<dbReference type="Pfam" id="PF00326">
    <property type="entry name" value="Peptidase_S9"/>
    <property type="match status" value="1"/>
</dbReference>
<dbReference type="GO" id="GO:0008239">
    <property type="term" value="F:dipeptidyl-peptidase activity"/>
    <property type="evidence" value="ECO:0007669"/>
    <property type="project" value="TreeGrafter"/>
</dbReference>
<name>A0A6J4K5M8_9BACT</name>
<evidence type="ECO:0000256" key="4">
    <source>
        <dbReference type="SAM" id="SignalP"/>
    </source>
</evidence>
<evidence type="ECO:0000256" key="1">
    <source>
        <dbReference type="ARBA" id="ARBA00022670"/>
    </source>
</evidence>
<dbReference type="InterPro" id="IPR002469">
    <property type="entry name" value="Peptidase_S9B_N"/>
</dbReference>
<dbReference type="InterPro" id="IPR029058">
    <property type="entry name" value="AB_hydrolase_fold"/>
</dbReference>
<evidence type="ECO:0000256" key="3">
    <source>
        <dbReference type="ARBA" id="ARBA00023180"/>
    </source>
</evidence>
<dbReference type="FunFam" id="3.40.50.1820:FF:000003">
    <property type="entry name" value="Dipeptidyl peptidase 4"/>
    <property type="match status" value="1"/>
</dbReference>
<dbReference type="GO" id="GO:0004252">
    <property type="term" value="F:serine-type endopeptidase activity"/>
    <property type="evidence" value="ECO:0007669"/>
    <property type="project" value="InterPro"/>
</dbReference>
<sequence>MLTRARPAIAAGIFALAALAPLQAQQTLSVERIFASRDFRMQGLPALQWMRDGQRYSYVQEGTNGVTDLVAEDARTGTKTRLVDGSRLVAPGQQKPIEIEDYTWSPDERKLLVYTNSQPVWRANTKGTYYLYDLDSGRVTPVSTRPGWQMFAKLSPDGRRVGFVRDNDIYVTDVATGQETRLTNDGSDAIINGTFDWVYEEELGLQDGWRWSPDGARIAFWRLDASRERNFHWLNDTDSAYSRVISLRYPKAGSPNAIARIGVVEVAGGTPRFVDTGNDPEVYLARMEWAESPTEIMIQRLNRHQNKLEVMLADARTGASRTVFTDTDPAWVEVDDDFRWINGGRDFLFSSERDGFNHLYLVSRDGRNVRQLTRGRWDVTSITAVDERSGTLYFGAHAPGPEQTHLYRVKLNGTGQQQITREPGTHSARIATNSPFFLNTYSSAGTPPVIRLQNTADGAVVRTLVDNARVRQTVQSLGVHKPEFFSFRTADGTELRGSMIKPANFEAGKKYPVLMYVYGGPGSQTVLDAWGGTRYLWHQMLAQRGYVVVSVDNRGTGARGSAFKKATYLKLGAVETADQIEAARYLAGQPWVDATRIGIWGWSYGGFMTASAMFAPGSPFKAGIAVAPVVDWSLYDTIYTERFMRTPQENAAGYRNNAPVSNAANLRGRFLLIHGTGDDNVHFQNTTQLVNALQAAGKQFDFMMYPNRNHGISGGNTSQHLFTLMTNWVTENL</sequence>
<accession>A0A6J4K5M8</accession>
<feature type="domain" description="Peptidase S9 prolyl oligopeptidase catalytic" evidence="5">
    <location>
        <begin position="539"/>
        <end position="733"/>
    </location>
</feature>
<proteinExistence type="predicted"/>
<dbReference type="EMBL" id="CADCTW010000003">
    <property type="protein sequence ID" value="CAA9296268.1"/>
    <property type="molecule type" value="Genomic_DNA"/>
</dbReference>
<keyword evidence="4" id="KW-0732">Signal</keyword>
<dbReference type="PANTHER" id="PTHR11731:SF193">
    <property type="entry name" value="DIPEPTIDYL PEPTIDASE 9"/>
    <property type="match status" value="1"/>
</dbReference>
<dbReference type="SUPFAM" id="SSF82171">
    <property type="entry name" value="DPP6 N-terminal domain-like"/>
    <property type="match status" value="1"/>
</dbReference>
<dbReference type="GO" id="GO:0006508">
    <property type="term" value="P:proteolysis"/>
    <property type="evidence" value="ECO:0007669"/>
    <property type="project" value="UniProtKB-KW"/>
</dbReference>
<dbReference type="InterPro" id="IPR002471">
    <property type="entry name" value="Pept_S9_AS"/>
</dbReference>
<evidence type="ECO:0000259" key="5">
    <source>
        <dbReference type="Pfam" id="PF00326"/>
    </source>
</evidence>
<evidence type="ECO:0000313" key="7">
    <source>
        <dbReference type="EMBL" id="CAA9296268.1"/>
    </source>
</evidence>
<organism evidence="7">
    <name type="scientific">uncultured Gemmatimonadota bacterium</name>
    <dbReference type="NCBI Taxonomy" id="203437"/>
    <lineage>
        <taxon>Bacteria</taxon>
        <taxon>Pseudomonadati</taxon>
        <taxon>Gemmatimonadota</taxon>
        <taxon>environmental samples</taxon>
    </lineage>
</organism>
<dbReference type="Gene3D" id="2.140.10.30">
    <property type="entry name" value="Dipeptidylpeptidase IV, N-terminal domain"/>
    <property type="match status" value="1"/>
</dbReference>
<dbReference type="PROSITE" id="PS00708">
    <property type="entry name" value="PRO_ENDOPEP_SER"/>
    <property type="match status" value="1"/>
</dbReference>
<protein>
    <submittedName>
        <fullName evidence="7">Dipeptidyl peptidase IV</fullName>
    </submittedName>
</protein>
<feature type="chain" id="PRO_5026764874" evidence="4">
    <location>
        <begin position="25"/>
        <end position="733"/>
    </location>
</feature>
<dbReference type="Pfam" id="PF00930">
    <property type="entry name" value="DPPIV_N"/>
    <property type="match status" value="1"/>
</dbReference>
<reference evidence="7" key="1">
    <citation type="submission" date="2020-02" db="EMBL/GenBank/DDBJ databases">
        <authorList>
            <person name="Meier V. D."/>
        </authorList>
    </citation>
    <scope>NUCLEOTIDE SEQUENCE</scope>
    <source>
        <strain evidence="7">AVDCRST_MAG68</strain>
    </source>
</reference>
<keyword evidence="3" id="KW-0325">Glycoprotein</keyword>
<keyword evidence="2" id="KW-0378">Hydrolase</keyword>
<dbReference type="Gene3D" id="3.40.50.1820">
    <property type="entry name" value="alpha/beta hydrolase"/>
    <property type="match status" value="1"/>
</dbReference>
<dbReference type="InterPro" id="IPR001375">
    <property type="entry name" value="Peptidase_S9_cat"/>
</dbReference>
<dbReference type="InterPro" id="IPR050278">
    <property type="entry name" value="Serine_Prot_S9B/DPPIV"/>
</dbReference>
<dbReference type="SUPFAM" id="SSF53474">
    <property type="entry name" value="alpha/beta-Hydrolases"/>
    <property type="match status" value="1"/>
</dbReference>
<keyword evidence="1" id="KW-0645">Protease</keyword>
<gene>
    <name evidence="7" type="ORF">AVDCRST_MAG68-18</name>
</gene>
<feature type="signal peptide" evidence="4">
    <location>
        <begin position="1"/>
        <end position="24"/>
    </location>
</feature>
<feature type="domain" description="Dipeptidylpeptidase IV N-terminal" evidence="6">
    <location>
        <begin position="105"/>
        <end position="448"/>
    </location>
</feature>
<dbReference type="PANTHER" id="PTHR11731">
    <property type="entry name" value="PROTEASE FAMILY S9B,C DIPEPTIDYL-PEPTIDASE IV-RELATED"/>
    <property type="match status" value="1"/>
</dbReference>
<evidence type="ECO:0000259" key="6">
    <source>
        <dbReference type="Pfam" id="PF00930"/>
    </source>
</evidence>
<evidence type="ECO:0000256" key="2">
    <source>
        <dbReference type="ARBA" id="ARBA00022801"/>
    </source>
</evidence>
<dbReference type="AlphaFoldDB" id="A0A6J4K5M8"/>